<accession>A0A9X3CQD8</accession>
<dbReference type="InterPro" id="IPR016181">
    <property type="entry name" value="Acyl_CoA_acyltransferase"/>
</dbReference>
<dbReference type="RefSeq" id="WP_265675207.1">
    <property type="nucleotide sequence ID" value="NZ_JAKRRY010000013.1"/>
</dbReference>
<feature type="domain" description="N-acetyltransferase" evidence="1">
    <location>
        <begin position="1"/>
        <end position="143"/>
    </location>
</feature>
<sequence length="151" mass="17042">MLIREGSLKEVADIVATIDEFSHKESVESLASRLGDKRSLILVAESNGELVGFKMGYEIDNGTFYSWFGGVTSQARRLGVAQALLEWQERWVTAQSYQAITVKSRNQFPSMLRLLLKNGYLIEGYEQRTPLIESRIMFIKTLGSENKSMGN</sequence>
<evidence type="ECO:0000313" key="3">
    <source>
        <dbReference type="Proteomes" id="UP001155587"/>
    </source>
</evidence>
<keyword evidence="3" id="KW-1185">Reference proteome</keyword>
<dbReference type="PROSITE" id="PS51186">
    <property type="entry name" value="GNAT"/>
    <property type="match status" value="1"/>
</dbReference>
<dbReference type="CDD" id="cd04301">
    <property type="entry name" value="NAT_SF"/>
    <property type="match status" value="1"/>
</dbReference>
<dbReference type="InterPro" id="IPR000182">
    <property type="entry name" value="GNAT_dom"/>
</dbReference>
<proteinExistence type="predicted"/>
<dbReference type="EMBL" id="JAKRRY010000013">
    <property type="protein sequence ID" value="MCW8346665.1"/>
    <property type="molecule type" value="Genomic_DNA"/>
</dbReference>
<protein>
    <submittedName>
        <fullName evidence="2">GNAT family N-acetyltransferase</fullName>
    </submittedName>
</protein>
<dbReference type="Proteomes" id="UP001155587">
    <property type="component" value="Unassembled WGS sequence"/>
</dbReference>
<reference evidence="2" key="1">
    <citation type="submission" date="2022-02" db="EMBL/GenBank/DDBJ databases">
        <title>Vibrio sp. nov, a new bacterium isolated from seawater.</title>
        <authorList>
            <person name="Yuan Y."/>
        </authorList>
    </citation>
    <scope>NUCLEOTIDE SEQUENCE</scope>
    <source>
        <strain evidence="2">ZSDZ65</strain>
    </source>
</reference>
<organism evidence="2 3">
    <name type="scientific">Vibrio qingdaonensis</name>
    <dbReference type="NCBI Taxonomy" id="2829491"/>
    <lineage>
        <taxon>Bacteria</taxon>
        <taxon>Pseudomonadati</taxon>
        <taxon>Pseudomonadota</taxon>
        <taxon>Gammaproteobacteria</taxon>
        <taxon>Vibrionales</taxon>
        <taxon>Vibrionaceae</taxon>
        <taxon>Vibrio</taxon>
    </lineage>
</organism>
<evidence type="ECO:0000313" key="2">
    <source>
        <dbReference type="EMBL" id="MCW8346665.1"/>
    </source>
</evidence>
<dbReference type="Gene3D" id="3.40.630.30">
    <property type="match status" value="1"/>
</dbReference>
<comment type="caution">
    <text evidence="2">The sequence shown here is derived from an EMBL/GenBank/DDBJ whole genome shotgun (WGS) entry which is preliminary data.</text>
</comment>
<dbReference type="SUPFAM" id="SSF55729">
    <property type="entry name" value="Acyl-CoA N-acyltransferases (Nat)"/>
    <property type="match status" value="1"/>
</dbReference>
<gene>
    <name evidence="2" type="ORF">MD535_11715</name>
</gene>
<evidence type="ECO:0000259" key="1">
    <source>
        <dbReference type="PROSITE" id="PS51186"/>
    </source>
</evidence>
<dbReference type="GO" id="GO:0016747">
    <property type="term" value="F:acyltransferase activity, transferring groups other than amino-acyl groups"/>
    <property type="evidence" value="ECO:0007669"/>
    <property type="project" value="InterPro"/>
</dbReference>
<name>A0A9X3CQD8_9VIBR</name>
<dbReference type="AlphaFoldDB" id="A0A9X3CQD8"/>
<dbReference type="Pfam" id="PF00583">
    <property type="entry name" value="Acetyltransf_1"/>
    <property type="match status" value="1"/>
</dbReference>